<name>A0ABY3VSF6_9MYCO</name>
<dbReference type="EMBL" id="CP092488">
    <property type="protein sequence ID" value="UMB70128.1"/>
    <property type="molecule type" value="Genomic_DNA"/>
</dbReference>
<dbReference type="InterPro" id="IPR036388">
    <property type="entry name" value="WH-like_DNA-bd_sf"/>
</dbReference>
<evidence type="ECO:0000256" key="4">
    <source>
        <dbReference type="ARBA" id="ARBA00023163"/>
    </source>
</evidence>
<keyword evidence="3" id="KW-0238">DNA-binding</keyword>
<keyword evidence="2" id="KW-0805">Transcription regulation</keyword>
<evidence type="ECO:0000256" key="1">
    <source>
        <dbReference type="ARBA" id="ARBA00011046"/>
    </source>
</evidence>
<reference evidence="6" key="1">
    <citation type="submission" date="2022-08" db="EMBL/GenBank/DDBJ databases">
        <title>Whole genome sequencing of non-tuberculosis mycobacteria type-strains.</title>
        <authorList>
            <person name="Igarashi Y."/>
            <person name="Osugi A."/>
            <person name="Mitarai S."/>
        </authorList>
    </citation>
    <scope>NUCLEOTIDE SEQUENCE</scope>
    <source>
        <strain evidence="6">DSM 45127</strain>
    </source>
</reference>
<evidence type="ECO:0000256" key="3">
    <source>
        <dbReference type="ARBA" id="ARBA00023125"/>
    </source>
</evidence>
<dbReference type="Proteomes" id="UP001055336">
    <property type="component" value="Chromosome"/>
</dbReference>
<gene>
    <name evidence="6" type="ORF">MKK62_01935</name>
</gene>
<evidence type="ECO:0000313" key="6">
    <source>
        <dbReference type="EMBL" id="UMB70128.1"/>
    </source>
</evidence>
<feature type="region of interest" description="Disordered" evidence="5">
    <location>
        <begin position="184"/>
        <end position="206"/>
    </location>
</feature>
<keyword evidence="4" id="KW-0804">Transcription</keyword>
<comment type="similarity">
    <text evidence="1">Belongs to the BlaI transcriptional regulatory family.</text>
</comment>
<proteinExistence type="inferred from homology"/>
<dbReference type="Pfam" id="PF03965">
    <property type="entry name" value="Penicillinase_R"/>
    <property type="match status" value="1"/>
</dbReference>
<keyword evidence="7" id="KW-1185">Reference proteome</keyword>
<accession>A0ABY3VSF6</accession>
<sequence>MGINPVLERHLLQARRELLAQRASLDEDIHQIDVLLRSDSGVVAVEAKSTQLTERGDTSSSTDPSANQTRVAQRGTRGIEVRDPDGLRTVDDYKRKAYQYNRVADLYEGGSMRLAILNYLTQAGEPMTTQHIAKDLAEQHDWAESSIRSLLSRLAKDEVIVLVRRGVYATWDTAPNVVQVDLSSTLDEESDDEEAPDSEEALMPLR</sequence>
<evidence type="ECO:0000256" key="2">
    <source>
        <dbReference type="ARBA" id="ARBA00023015"/>
    </source>
</evidence>
<evidence type="ECO:0000256" key="5">
    <source>
        <dbReference type="SAM" id="MobiDB-lite"/>
    </source>
</evidence>
<organism evidence="6 7">
    <name type="scientific">Mycobacterium paraterrae</name>
    <dbReference type="NCBI Taxonomy" id="577492"/>
    <lineage>
        <taxon>Bacteria</taxon>
        <taxon>Bacillati</taxon>
        <taxon>Actinomycetota</taxon>
        <taxon>Actinomycetes</taxon>
        <taxon>Mycobacteriales</taxon>
        <taxon>Mycobacteriaceae</taxon>
        <taxon>Mycobacterium</taxon>
    </lineage>
</organism>
<dbReference type="RefSeq" id="WP_240261856.1">
    <property type="nucleotide sequence ID" value="NZ_CP092488.2"/>
</dbReference>
<feature type="region of interest" description="Disordered" evidence="5">
    <location>
        <begin position="48"/>
        <end position="76"/>
    </location>
</feature>
<dbReference type="SUPFAM" id="SSF46785">
    <property type="entry name" value="Winged helix' DNA-binding domain"/>
    <property type="match status" value="1"/>
</dbReference>
<dbReference type="InterPro" id="IPR036390">
    <property type="entry name" value="WH_DNA-bd_sf"/>
</dbReference>
<protein>
    <submittedName>
        <fullName evidence="6">BlaI/MecI/CopY family transcriptional regulator</fullName>
    </submittedName>
</protein>
<dbReference type="InterPro" id="IPR005650">
    <property type="entry name" value="BlaI_family"/>
</dbReference>
<dbReference type="Gene3D" id="1.10.10.10">
    <property type="entry name" value="Winged helix-like DNA-binding domain superfamily/Winged helix DNA-binding domain"/>
    <property type="match status" value="1"/>
</dbReference>
<evidence type="ECO:0000313" key="7">
    <source>
        <dbReference type="Proteomes" id="UP001055336"/>
    </source>
</evidence>
<feature type="compositionally biased region" description="Acidic residues" evidence="5">
    <location>
        <begin position="186"/>
        <end position="200"/>
    </location>
</feature>
<feature type="compositionally biased region" description="Polar residues" evidence="5">
    <location>
        <begin position="48"/>
        <end position="71"/>
    </location>
</feature>